<name>A0ABP8AB23_9MICO</name>
<protein>
    <submittedName>
        <fullName evidence="3">Siderophore-interacting protein</fullName>
    </submittedName>
</protein>
<dbReference type="InterPro" id="IPR039261">
    <property type="entry name" value="FNR_nucleotide-bd"/>
</dbReference>
<dbReference type="InterPro" id="IPR039374">
    <property type="entry name" value="SIP_fam"/>
</dbReference>
<comment type="caution">
    <text evidence="3">The sequence shown here is derived from an EMBL/GenBank/DDBJ whole genome shotgun (WGS) entry which is preliminary data.</text>
</comment>
<dbReference type="PROSITE" id="PS51384">
    <property type="entry name" value="FAD_FR"/>
    <property type="match status" value="1"/>
</dbReference>
<accession>A0ABP8AB23</accession>
<dbReference type="CDD" id="cd06193">
    <property type="entry name" value="siderophore_interacting"/>
    <property type="match status" value="1"/>
</dbReference>
<sequence length="339" mass="37211">MLTLPTELDRVRDDRPAYRPFRVSVRSVARLSPSFLRVTFTGDELATFGRAGLDQRIKLLLPLEGDDAPRGFDHLGICEPAAIADGSWYELWRAAPHHVRNPFRTYTVRAIRQHERELDVDFAVHGDGGPASRWVRGARSGDELVIVGPDDASTGWRVGLDWQPGRRDELLLVGDETAVPAVCAILESLQPDVRARAFLEIPEAADALDVALSCSDHVVTWLPRDDGARGERLIAEVRAWALAHRHVVAPASVLRMPHAHGAASSSTEAMSPSPAESDGDSGLVWDSPAAADEAGFYAWIAGETQTVVALRRFLVKELGADRSRVAFMGYWRQGRSELS</sequence>
<dbReference type="EMBL" id="BAABBW010000006">
    <property type="protein sequence ID" value="GAA4180962.1"/>
    <property type="molecule type" value="Genomic_DNA"/>
</dbReference>
<dbReference type="InterPro" id="IPR017938">
    <property type="entry name" value="Riboflavin_synthase-like_b-brl"/>
</dbReference>
<feature type="region of interest" description="Disordered" evidence="1">
    <location>
        <begin position="260"/>
        <end position="284"/>
    </location>
</feature>
<feature type="domain" description="FAD-binding FR-type" evidence="2">
    <location>
        <begin position="18"/>
        <end position="156"/>
    </location>
</feature>
<evidence type="ECO:0000313" key="4">
    <source>
        <dbReference type="Proteomes" id="UP001501079"/>
    </source>
</evidence>
<evidence type="ECO:0000256" key="1">
    <source>
        <dbReference type="SAM" id="MobiDB-lite"/>
    </source>
</evidence>
<dbReference type="Pfam" id="PF04954">
    <property type="entry name" value="SIP"/>
    <property type="match status" value="1"/>
</dbReference>
<keyword evidence="4" id="KW-1185">Reference proteome</keyword>
<dbReference type="Proteomes" id="UP001501079">
    <property type="component" value="Unassembled WGS sequence"/>
</dbReference>
<evidence type="ECO:0000259" key="2">
    <source>
        <dbReference type="PROSITE" id="PS51384"/>
    </source>
</evidence>
<gene>
    <name evidence="3" type="ORF">GCM10022287_35520</name>
</gene>
<dbReference type="PANTHER" id="PTHR30157">
    <property type="entry name" value="FERRIC REDUCTASE, NADPH-DEPENDENT"/>
    <property type="match status" value="1"/>
</dbReference>
<organism evidence="3 4">
    <name type="scientific">Gryllotalpicola koreensis</name>
    <dbReference type="NCBI Taxonomy" id="993086"/>
    <lineage>
        <taxon>Bacteria</taxon>
        <taxon>Bacillati</taxon>
        <taxon>Actinomycetota</taxon>
        <taxon>Actinomycetes</taxon>
        <taxon>Micrococcales</taxon>
        <taxon>Microbacteriaceae</taxon>
        <taxon>Gryllotalpicola</taxon>
    </lineage>
</organism>
<dbReference type="InterPro" id="IPR013113">
    <property type="entry name" value="SIP_FAD-bd"/>
</dbReference>
<dbReference type="Gene3D" id="3.40.50.80">
    <property type="entry name" value="Nucleotide-binding domain of ferredoxin-NADP reductase (FNR) module"/>
    <property type="match status" value="1"/>
</dbReference>
<dbReference type="InterPro" id="IPR007037">
    <property type="entry name" value="SIP_rossman_dom"/>
</dbReference>
<dbReference type="PANTHER" id="PTHR30157:SF0">
    <property type="entry name" value="NADPH-DEPENDENT FERRIC-CHELATE REDUCTASE"/>
    <property type="match status" value="1"/>
</dbReference>
<dbReference type="Pfam" id="PF08021">
    <property type="entry name" value="FAD_binding_9"/>
    <property type="match status" value="1"/>
</dbReference>
<dbReference type="InterPro" id="IPR017927">
    <property type="entry name" value="FAD-bd_FR_type"/>
</dbReference>
<dbReference type="Gene3D" id="2.40.30.10">
    <property type="entry name" value="Translation factors"/>
    <property type="match status" value="1"/>
</dbReference>
<dbReference type="RefSeq" id="WP_344756984.1">
    <property type="nucleotide sequence ID" value="NZ_BAABBW010000006.1"/>
</dbReference>
<reference evidence="4" key="1">
    <citation type="journal article" date="2019" name="Int. J. Syst. Evol. Microbiol.">
        <title>The Global Catalogue of Microorganisms (GCM) 10K type strain sequencing project: providing services to taxonomists for standard genome sequencing and annotation.</title>
        <authorList>
            <consortium name="The Broad Institute Genomics Platform"/>
            <consortium name="The Broad Institute Genome Sequencing Center for Infectious Disease"/>
            <person name="Wu L."/>
            <person name="Ma J."/>
        </authorList>
    </citation>
    <scope>NUCLEOTIDE SEQUENCE [LARGE SCALE GENOMIC DNA]</scope>
    <source>
        <strain evidence="4">JCM 17591</strain>
    </source>
</reference>
<dbReference type="SUPFAM" id="SSF63380">
    <property type="entry name" value="Riboflavin synthase domain-like"/>
    <property type="match status" value="1"/>
</dbReference>
<proteinExistence type="predicted"/>
<evidence type="ECO:0000313" key="3">
    <source>
        <dbReference type="EMBL" id="GAA4180962.1"/>
    </source>
</evidence>